<dbReference type="EMBL" id="CM039430">
    <property type="protein sequence ID" value="KAI4343537.1"/>
    <property type="molecule type" value="Genomic_DNA"/>
</dbReference>
<keyword evidence="2" id="KW-1185">Reference proteome</keyword>
<protein>
    <submittedName>
        <fullName evidence="1">Uncharacterized protein</fullName>
    </submittedName>
</protein>
<evidence type="ECO:0000313" key="2">
    <source>
        <dbReference type="Proteomes" id="UP000828941"/>
    </source>
</evidence>
<reference evidence="1 2" key="1">
    <citation type="journal article" date="2022" name="DNA Res.">
        <title>Chromosomal-level genome assembly of the orchid tree Bauhinia variegata (Leguminosae; Cercidoideae) supports the allotetraploid origin hypothesis of Bauhinia.</title>
        <authorList>
            <person name="Zhong Y."/>
            <person name="Chen Y."/>
            <person name="Zheng D."/>
            <person name="Pang J."/>
            <person name="Liu Y."/>
            <person name="Luo S."/>
            <person name="Meng S."/>
            <person name="Qian L."/>
            <person name="Wei D."/>
            <person name="Dai S."/>
            <person name="Zhou R."/>
        </authorList>
    </citation>
    <scope>NUCLEOTIDE SEQUENCE [LARGE SCALE GENOMIC DNA]</scope>
    <source>
        <strain evidence="1">BV-YZ2020</strain>
    </source>
</reference>
<accession>A0ACB9P4Q4</accession>
<organism evidence="1 2">
    <name type="scientific">Bauhinia variegata</name>
    <name type="common">Purple orchid tree</name>
    <name type="synonym">Phanera variegata</name>
    <dbReference type="NCBI Taxonomy" id="167791"/>
    <lineage>
        <taxon>Eukaryota</taxon>
        <taxon>Viridiplantae</taxon>
        <taxon>Streptophyta</taxon>
        <taxon>Embryophyta</taxon>
        <taxon>Tracheophyta</taxon>
        <taxon>Spermatophyta</taxon>
        <taxon>Magnoliopsida</taxon>
        <taxon>eudicotyledons</taxon>
        <taxon>Gunneridae</taxon>
        <taxon>Pentapetalae</taxon>
        <taxon>rosids</taxon>
        <taxon>fabids</taxon>
        <taxon>Fabales</taxon>
        <taxon>Fabaceae</taxon>
        <taxon>Cercidoideae</taxon>
        <taxon>Cercideae</taxon>
        <taxon>Bauhiniinae</taxon>
        <taxon>Bauhinia</taxon>
    </lineage>
</organism>
<dbReference type="Proteomes" id="UP000828941">
    <property type="component" value="Chromosome 5"/>
</dbReference>
<evidence type="ECO:0000313" key="1">
    <source>
        <dbReference type="EMBL" id="KAI4343537.1"/>
    </source>
</evidence>
<name>A0ACB9P4Q4_BAUVA</name>
<proteinExistence type="predicted"/>
<comment type="caution">
    <text evidence="1">The sequence shown here is derived from an EMBL/GenBank/DDBJ whole genome shotgun (WGS) entry which is preliminary data.</text>
</comment>
<gene>
    <name evidence="1" type="ORF">L6164_010875</name>
</gene>
<sequence length="127" mass="13930">MATSRGVAINVHRILNSSPTPHTTAIAARTNPLLSGGDCLPRSLGYGPYSPFTSQSNGSQSHDLDLSNEESKRRLFNKFFFGIPLIENPDLWKWVSGQEQPPESVSINPVFAAVREKVIKNLATFCS</sequence>